<dbReference type="Proteomes" id="UP000076532">
    <property type="component" value="Unassembled WGS sequence"/>
</dbReference>
<dbReference type="InterPro" id="IPR036322">
    <property type="entry name" value="WD40_repeat_dom_sf"/>
</dbReference>
<protein>
    <submittedName>
        <fullName evidence="4">WD40 repeat-like protein</fullName>
    </submittedName>
</protein>
<feature type="repeat" description="WD" evidence="3">
    <location>
        <begin position="135"/>
        <end position="160"/>
    </location>
</feature>
<keyword evidence="1 3" id="KW-0853">WD repeat</keyword>
<dbReference type="PRINTS" id="PR00320">
    <property type="entry name" value="GPROTEINBRPT"/>
</dbReference>
<dbReference type="InterPro" id="IPR019775">
    <property type="entry name" value="WD40_repeat_CS"/>
</dbReference>
<feature type="repeat" description="WD" evidence="3">
    <location>
        <begin position="29"/>
        <end position="71"/>
    </location>
</feature>
<accession>A0A166N4R7</accession>
<evidence type="ECO:0000313" key="4">
    <source>
        <dbReference type="EMBL" id="KZP24640.1"/>
    </source>
</evidence>
<evidence type="ECO:0000256" key="1">
    <source>
        <dbReference type="ARBA" id="ARBA00022574"/>
    </source>
</evidence>
<keyword evidence="5" id="KW-1185">Reference proteome</keyword>
<dbReference type="STRING" id="436010.A0A166N4R7"/>
<dbReference type="OrthoDB" id="1897642at2759"/>
<dbReference type="InterPro" id="IPR015943">
    <property type="entry name" value="WD40/YVTN_repeat-like_dom_sf"/>
</dbReference>
<dbReference type="Pfam" id="PF00400">
    <property type="entry name" value="WD40"/>
    <property type="match status" value="2"/>
</dbReference>
<dbReference type="EMBL" id="KV417525">
    <property type="protein sequence ID" value="KZP24640.1"/>
    <property type="molecule type" value="Genomic_DNA"/>
</dbReference>
<evidence type="ECO:0000313" key="5">
    <source>
        <dbReference type="Proteomes" id="UP000076532"/>
    </source>
</evidence>
<keyword evidence="2" id="KW-0677">Repeat</keyword>
<gene>
    <name evidence="4" type="ORF">FIBSPDRAFT_735494</name>
</gene>
<organism evidence="4 5">
    <name type="scientific">Athelia psychrophila</name>
    <dbReference type="NCBI Taxonomy" id="1759441"/>
    <lineage>
        <taxon>Eukaryota</taxon>
        <taxon>Fungi</taxon>
        <taxon>Dikarya</taxon>
        <taxon>Basidiomycota</taxon>
        <taxon>Agaricomycotina</taxon>
        <taxon>Agaricomycetes</taxon>
        <taxon>Agaricomycetidae</taxon>
        <taxon>Atheliales</taxon>
        <taxon>Atheliaceae</taxon>
        <taxon>Athelia</taxon>
    </lineage>
</organism>
<evidence type="ECO:0000256" key="2">
    <source>
        <dbReference type="ARBA" id="ARBA00022737"/>
    </source>
</evidence>
<sequence length="199" mass="22346">MFASGGHDHAVHLWTLNEDVTTSTAVKLAIKHNSVVQTLLPMRDSSQKLLSAGADSSVHIWDLSSERVANSFKTSNSVFNAHSTSSPYCTLLEVAHRDLQFELRDHRLVPQTPVQRFGYQAEQFHGRYIKGDIRGHHFACGGRDGSVRFWDIRSHKSPARTIECFPSRKVVQVVFSSSDEDLLTCSEGGEIMRIQRPLQ</sequence>
<reference evidence="4 5" key="1">
    <citation type="journal article" date="2016" name="Mol. Biol. Evol.">
        <title>Comparative Genomics of Early-Diverging Mushroom-Forming Fungi Provides Insights into the Origins of Lignocellulose Decay Capabilities.</title>
        <authorList>
            <person name="Nagy L.G."/>
            <person name="Riley R."/>
            <person name="Tritt A."/>
            <person name="Adam C."/>
            <person name="Daum C."/>
            <person name="Floudas D."/>
            <person name="Sun H."/>
            <person name="Yadav J.S."/>
            <person name="Pangilinan J."/>
            <person name="Larsson K.H."/>
            <person name="Matsuura K."/>
            <person name="Barry K."/>
            <person name="Labutti K."/>
            <person name="Kuo R."/>
            <person name="Ohm R.A."/>
            <person name="Bhattacharya S.S."/>
            <person name="Shirouzu T."/>
            <person name="Yoshinaga Y."/>
            <person name="Martin F.M."/>
            <person name="Grigoriev I.V."/>
            <person name="Hibbett D.S."/>
        </authorList>
    </citation>
    <scope>NUCLEOTIDE SEQUENCE [LARGE SCALE GENOMIC DNA]</scope>
    <source>
        <strain evidence="4 5">CBS 109695</strain>
    </source>
</reference>
<name>A0A166N4R7_9AGAM</name>
<dbReference type="SUPFAM" id="SSF50978">
    <property type="entry name" value="WD40 repeat-like"/>
    <property type="match status" value="1"/>
</dbReference>
<dbReference type="PROSITE" id="PS50082">
    <property type="entry name" value="WD_REPEATS_2"/>
    <property type="match status" value="3"/>
</dbReference>
<dbReference type="PANTHER" id="PTHR47232:SF1">
    <property type="entry name" value="TRANSDUCIN FAMILY PROTEIN _ WD-40 REPEAT FAMILY PROTEIN"/>
    <property type="match status" value="1"/>
</dbReference>
<feature type="repeat" description="WD" evidence="3">
    <location>
        <begin position="1"/>
        <end position="24"/>
    </location>
</feature>
<dbReference type="PROSITE" id="PS00678">
    <property type="entry name" value="WD_REPEATS_1"/>
    <property type="match status" value="1"/>
</dbReference>
<evidence type="ECO:0000256" key="3">
    <source>
        <dbReference type="PROSITE-ProRule" id="PRU00221"/>
    </source>
</evidence>
<dbReference type="InterPro" id="IPR020472">
    <property type="entry name" value="WD40_PAC1"/>
</dbReference>
<dbReference type="Gene3D" id="2.130.10.10">
    <property type="entry name" value="YVTN repeat-like/Quinoprotein amine dehydrogenase"/>
    <property type="match status" value="1"/>
</dbReference>
<dbReference type="AlphaFoldDB" id="A0A166N4R7"/>
<proteinExistence type="predicted"/>
<dbReference type="PANTHER" id="PTHR47232">
    <property type="entry name" value="TRANSDUCIN FAMILY PROTEIN / WD-40 REPEAT FAMILY PROTEIN"/>
    <property type="match status" value="1"/>
</dbReference>
<dbReference type="SMART" id="SM00320">
    <property type="entry name" value="WD40"/>
    <property type="match status" value="3"/>
</dbReference>
<dbReference type="InterPro" id="IPR001680">
    <property type="entry name" value="WD40_rpt"/>
</dbReference>